<evidence type="ECO:0000313" key="2">
    <source>
        <dbReference type="Proteomes" id="UP001163324"/>
    </source>
</evidence>
<gene>
    <name evidence="1" type="ORF">N3K66_006501</name>
</gene>
<dbReference type="EMBL" id="CM047945">
    <property type="protein sequence ID" value="KAI9898141.1"/>
    <property type="molecule type" value="Genomic_DNA"/>
</dbReference>
<evidence type="ECO:0000313" key="1">
    <source>
        <dbReference type="EMBL" id="KAI9898141.1"/>
    </source>
</evidence>
<organism evidence="1 2">
    <name type="scientific">Trichothecium roseum</name>
    <dbReference type="NCBI Taxonomy" id="47278"/>
    <lineage>
        <taxon>Eukaryota</taxon>
        <taxon>Fungi</taxon>
        <taxon>Dikarya</taxon>
        <taxon>Ascomycota</taxon>
        <taxon>Pezizomycotina</taxon>
        <taxon>Sordariomycetes</taxon>
        <taxon>Hypocreomycetidae</taxon>
        <taxon>Hypocreales</taxon>
        <taxon>Hypocreales incertae sedis</taxon>
        <taxon>Trichothecium</taxon>
    </lineage>
</organism>
<accession>A0ACC0UWQ8</accession>
<proteinExistence type="predicted"/>
<dbReference type="Proteomes" id="UP001163324">
    <property type="component" value="Chromosome 6"/>
</dbReference>
<name>A0ACC0UWQ8_9HYPO</name>
<keyword evidence="2" id="KW-1185">Reference proteome</keyword>
<protein>
    <submittedName>
        <fullName evidence="1">Uncharacterized protein</fullName>
    </submittedName>
</protein>
<reference evidence="1" key="1">
    <citation type="submission" date="2022-10" db="EMBL/GenBank/DDBJ databases">
        <title>Complete Genome of Trichothecium roseum strain YXFP-22015, a Plant Pathogen Isolated from Citrus.</title>
        <authorList>
            <person name="Wang Y."/>
            <person name="Zhu L."/>
        </authorList>
    </citation>
    <scope>NUCLEOTIDE SEQUENCE</scope>
    <source>
        <strain evidence="1">YXFP-22015</strain>
    </source>
</reference>
<sequence length="318" mass="35197">MGTPRMRKPPSSQQFPARDDSLRPLSAFEDFVLFEQPISRPQSTLAASRTSSPVSAMGSKPPTLSEILLDVSSPPWTLTAFMAYLSQNHCMETLEFTLDLQRYTSVHRQLHTDGISSSGANDQLCLLWDKLMQVYIAPCSPREVNIPACVRDRLLRLPTRPSPPPPSELEEAGRIVYELMNDSLLVPFLESVSPMSLDHATDEYMRSPRHSHQNAHTGPSSRSPSTHVIEPEGLTDDSEGNSPASTEPMTPPTTPPTTSDWSFTHSPGGFHRAMTAHKDGWKKMGAKLGLNRKSMGRRPTPTSADYIPTDTNRHSNPL</sequence>
<comment type="caution">
    <text evidence="1">The sequence shown here is derived from an EMBL/GenBank/DDBJ whole genome shotgun (WGS) entry which is preliminary data.</text>
</comment>